<dbReference type="PANTHER" id="PTHR10210">
    <property type="entry name" value="RIBOSE-PHOSPHATE DIPHOSPHOKINASE FAMILY MEMBER"/>
    <property type="match status" value="1"/>
</dbReference>
<dbReference type="GO" id="GO:0004749">
    <property type="term" value="F:ribose phosphate diphosphokinase activity"/>
    <property type="evidence" value="ECO:0007669"/>
    <property type="project" value="UniProtKB-EC"/>
</dbReference>
<dbReference type="EC" id="2.7.6.1" evidence="3"/>
<evidence type="ECO:0000259" key="2">
    <source>
        <dbReference type="Pfam" id="PF13793"/>
    </source>
</evidence>
<evidence type="ECO:0000313" key="4">
    <source>
        <dbReference type="Proteomes" id="UP000820669"/>
    </source>
</evidence>
<keyword evidence="1" id="KW-0545">Nucleotide biosynthesis</keyword>
<dbReference type="CDD" id="cd06223">
    <property type="entry name" value="PRTases_typeI"/>
    <property type="match status" value="1"/>
</dbReference>
<dbReference type="InterPro" id="IPR005946">
    <property type="entry name" value="Rib-P_diPkinase"/>
</dbReference>
<dbReference type="RefSeq" id="WP_169382173.1">
    <property type="nucleotide sequence ID" value="NZ_JAAXLA010000026.1"/>
</dbReference>
<evidence type="ECO:0000313" key="3">
    <source>
        <dbReference type="EMBL" id="NMH98730.1"/>
    </source>
</evidence>
<evidence type="ECO:0000256" key="1">
    <source>
        <dbReference type="ARBA" id="ARBA00022727"/>
    </source>
</evidence>
<dbReference type="InterPro" id="IPR029057">
    <property type="entry name" value="PRTase-like"/>
</dbReference>
<dbReference type="InterPro" id="IPR000836">
    <property type="entry name" value="PRTase_dom"/>
</dbReference>
<proteinExistence type="predicted"/>
<keyword evidence="4" id="KW-1185">Reference proteome</keyword>
<comment type="caution">
    <text evidence="3">The sequence shown here is derived from an EMBL/GenBank/DDBJ whole genome shotgun (WGS) entry which is preliminary data.</text>
</comment>
<reference evidence="3 4" key="1">
    <citation type="submission" date="2020-04" db="EMBL/GenBank/DDBJ databases">
        <authorList>
            <person name="Klaysubun C."/>
            <person name="Duangmal K."/>
            <person name="Lipun K."/>
        </authorList>
    </citation>
    <scope>NUCLEOTIDE SEQUENCE [LARGE SCALE GENOMIC DNA]</scope>
    <source>
        <strain evidence="3 4">K10HN5</strain>
    </source>
</reference>
<dbReference type="NCBIfam" id="TIGR01251">
    <property type="entry name" value="ribP_PPkin"/>
    <property type="match status" value="1"/>
</dbReference>
<dbReference type="Pfam" id="PF13793">
    <property type="entry name" value="Pribosyltran_N"/>
    <property type="match status" value="1"/>
</dbReference>
<dbReference type="Proteomes" id="UP000820669">
    <property type="component" value="Unassembled WGS sequence"/>
</dbReference>
<dbReference type="InterPro" id="IPR029099">
    <property type="entry name" value="Pribosyltran_N"/>
</dbReference>
<dbReference type="EMBL" id="JAAXLA010000026">
    <property type="protein sequence ID" value="NMH98730.1"/>
    <property type="molecule type" value="Genomic_DNA"/>
</dbReference>
<name>A0ABX1SCD1_9PSEU</name>
<keyword evidence="3" id="KW-0808">Transferase</keyword>
<dbReference type="Pfam" id="PF14572">
    <property type="entry name" value="Pribosyl_synth"/>
    <property type="match status" value="1"/>
</dbReference>
<organism evidence="3 4">
    <name type="scientific">Pseudonocardia acidicola</name>
    <dbReference type="NCBI Taxonomy" id="2724939"/>
    <lineage>
        <taxon>Bacteria</taxon>
        <taxon>Bacillati</taxon>
        <taxon>Actinomycetota</taxon>
        <taxon>Actinomycetes</taxon>
        <taxon>Pseudonocardiales</taxon>
        <taxon>Pseudonocardiaceae</taxon>
        <taxon>Pseudonocardia</taxon>
    </lineage>
</organism>
<feature type="domain" description="Ribose-phosphate pyrophosphokinase N-terminal" evidence="2">
    <location>
        <begin position="29"/>
        <end position="90"/>
    </location>
</feature>
<dbReference type="SUPFAM" id="SSF53271">
    <property type="entry name" value="PRTase-like"/>
    <property type="match status" value="2"/>
</dbReference>
<protein>
    <submittedName>
        <fullName evidence="3">Ribose-phosphate diphosphokinase</fullName>
        <ecNumber evidence="3">2.7.6.1</ecNumber>
    </submittedName>
</protein>
<sequence>MSTGSSTATIAGTPSRRRRVMLVGGRSYPEQVAEHLDVAITPQSVHDLANGEIVIRFEEPVRGADVFVVQSVGPAPTKSLAETLIMVDTHADQIQGFFDGPVDHLLAQSLLADHIVASHSGRDVTVVSPDAGRVRPAEKRADHLGGVPLAFIHKARDPKVLPNQVVAHRVVGDVEGRLCVLVDDMIDTAGTTTGAVQQLFAAGAGHVVVAAPHGVLSDPAAERLFRCGACEVVVTNTLEVPDDRWSPRLTVLSIAPLIERAIQQIIEDGSLTSSFER</sequence>
<dbReference type="PANTHER" id="PTHR10210:SF41">
    <property type="entry name" value="RIBOSE-PHOSPHATE PYROPHOSPHOKINASE 1, CHLOROPLASTIC"/>
    <property type="match status" value="1"/>
</dbReference>
<gene>
    <name evidence="3" type="primary">prs</name>
    <name evidence="3" type="ORF">HF526_15650</name>
</gene>
<dbReference type="Gene3D" id="3.40.50.2020">
    <property type="match status" value="2"/>
</dbReference>
<accession>A0ABX1SCD1</accession>
<dbReference type="SMART" id="SM01400">
    <property type="entry name" value="Pribosyltran_N"/>
    <property type="match status" value="1"/>
</dbReference>